<dbReference type="InterPro" id="IPR029033">
    <property type="entry name" value="His_PPase_superfam"/>
</dbReference>
<dbReference type="Gene3D" id="3.40.50.1240">
    <property type="entry name" value="Phosphoglycerate mutase-like"/>
    <property type="match status" value="2"/>
</dbReference>
<dbReference type="PROSITE" id="PS00616">
    <property type="entry name" value="HIS_ACID_PHOSPHAT_1"/>
    <property type="match status" value="1"/>
</dbReference>
<gene>
    <name evidence="8" type="ORF">YQE_11723</name>
</gene>
<dbReference type="EMBL" id="KB741261">
    <property type="protein sequence ID" value="ENN71624.1"/>
    <property type="molecule type" value="Genomic_DNA"/>
</dbReference>
<dbReference type="PANTHER" id="PTHR11567">
    <property type="entry name" value="ACID PHOSPHATASE-RELATED"/>
    <property type="match status" value="1"/>
</dbReference>
<keyword evidence="4" id="KW-0732">Signal</keyword>
<dbReference type="PROSITE" id="PS00778">
    <property type="entry name" value="HIS_ACID_PHOSPHAT_2"/>
    <property type="match status" value="1"/>
</dbReference>
<dbReference type="InterPro" id="IPR000560">
    <property type="entry name" value="His_Pase_clade-2"/>
</dbReference>
<evidence type="ECO:0000256" key="3">
    <source>
        <dbReference type="ARBA" id="ARBA00012646"/>
    </source>
</evidence>
<protein>
    <recommendedName>
        <fullName evidence="3">acid phosphatase</fullName>
        <ecNumber evidence="3">3.1.3.2</ecNumber>
    </recommendedName>
</protein>
<keyword evidence="5" id="KW-0378">Hydrolase</keyword>
<accession>N6SVA4</accession>
<dbReference type="Pfam" id="PF00328">
    <property type="entry name" value="His_Phos_2"/>
    <property type="match status" value="1"/>
</dbReference>
<dbReference type="CDD" id="cd07061">
    <property type="entry name" value="HP_HAP_like"/>
    <property type="match status" value="1"/>
</dbReference>
<sequence length="622" mass="71174">MMWLRLLTAFALAALCGAAAPYKEEDDLKAVIVLYRHGDRSPLSSWPNDVYFTNTSLWPDGYGQLNNMGKQRHYQLGKWFRERYDGFLPRKYNYHDIYVRSTDVDRTLMSAASNLAGLYPPEGDQIWNENLLWQPIPIHTVPQSDDAIVATPSCAKHRQLVDELLSSEPFKQLNAELEEFFRDISEATGASINDITSLDEMYSTIRIYKEFDLALPEWTDIYWEQIASLAALNFQLYTYTTELARLRVGPFFDYLINHLQAVSSRAVEPDQHVKGPRQRLVELTDSSAVKFLVFSAHDTTVADRLNAMGVYNDAVPEFSSTVIWELREGGNGNYVNVFFKNTTNFERLTLPGILLGPWNPSLLRCRNGHRNPIPIHTTPEDLDPVLTTKVECASYDELFEEFKNSSAYTSLSSGLSDLFQNISALTGYDVNELEVSSFSGLFSTITIYRHYNLTLPAWTEEYWPVIKYWAAKKGQWHTNTTELSRLRVGPFFDYILGHLDSIERNSSTATEHLKGPRQQLLQLTDKVTQKFLMLSAHDTTVADVTNAMRVYVDAVPEFCSTVIWELKTGRTGSYVNMYFKNSTHFTELILPDCKFNCPYDDYVRLLEPITLSAEEWAEKCNS</sequence>
<evidence type="ECO:0000256" key="7">
    <source>
        <dbReference type="ARBA" id="ARBA00023180"/>
    </source>
</evidence>
<dbReference type="InterPro" id="IPR050645">
    <property type="entry name" value="Histidine_acid_phosphatase"/>
</dbReference>
<name>N6SVA4_DENPD</name>
<dbReference type="GO" id="GO:0003993">
    <property type="term" value="F:acid phosphatase activity"/>
    <property type="evidence" value="ECO:0007669"/>
    <property type="project" value="UniProtKB-EC"/>
</dbReference>
<comment type="catalytic activity">
    <reaction evidence="1">
        <text>a phosphate monoester + H2O = an alcohol + phosphate</text>
        <dbReference type="Rhea" id="RHEA:15017"/>
        <dbReference type="ChEBI" id="CHEBI:15377"/>
        <dbReference type="ChEBI" id="CHEBI:30879"/>
        <dbReference type="ChEBI" id="CHEBI:43474"/>
        <dbReference type="ChEBI" id="CHEBI:67140"/>
        <dbReference type="EC" id="3.1.3.2"/>
    </reaction>
</comment>
<organism evidence="8">
    <name type="scientific">Dendroctonus ponderosae</name>
    <name type="common">Mountain pine beetle</name>
    <dbReference type="NCBI Taxonomy" id="77166"/>
    <lineage>
        <taxon>Eukaryota</taxon>
        <taxon>Metazoa</taxon>
        <taxon>Ecdysozoa</taxon>
        <taxon>Arthropoda</taxon>
        <taxon>Hexapoda</taxon>
        <taxon>Insecta</taxon>
        <taxon>Pterygota</taxon>
        <taxon>Neoptera</taxon>
        <taxon>Endopterygota</taxon>
        <taxon>Coleoptera</taxon>
        <taxon>Polyphaga</taxon>
        <taxon>Cucujiformia</taxon>
        <taxon>Curculionidae</taxon>
        <taxon>Scolytinae</taxon>
        <taxon>Dendroctonus</taxon>
    </lineage>
</organism>
<evidence type="ECO:0000256" key="1">
    <source>
        <dbReference type="ARBA" id="ARBA00000032"/>
    </source>
</evidence>
<dbReference type="OrthoDB" id="5821688at2759"/>
<dbReference type="AlphaFoldDB" id="N6SVA4"/>
<proteinExistence type="inferred from homology"/>
<evidence type="ECO:0000256" key="2">
    <source>
        <dbReference type="ARBA" id="ARBA00005375"/>
    </source>
</evidence>
<dbReference type="PANTHER" id="PTHR11567:SF211">
    <property type="entry name" value="PROSTATIC ACID PHOSPHATASE"/>
    <property type="match status" value="1"/>
</dbReference>
<dbReference type="InterPro" id="IPR033379">
    <property type="entry name" value="Acid_Pase_AS"/>
</dbReference>
<dbReference type="HOGENOM" id="CLU_442544_0_0_1"/>
<dbReference type="EC" id="3.1.3.2" evidence="3"/>
<dbReference type="SUPFAM" id="SSF53254">
    <property type="entry name" value="Phosphoglycerate mutase-like"/>
    <property type="match status" value="2"/>
</dbReference>
<reference evidence="8" key="1">
    <citation type="journal article" date="2013" name="Genome Biol.">
        <title>Draft genome of the mountain pine beetle, Dendroctonus ponderosae Hopkins, a major forest pest.</title>
        <authorList>
            <person name="Keeling C.I."/>
            <person name="Yuen M.M."/>
            <person name="Liao N.Y."/>
            <person name="Docking T.R."/>
            <person name="Chan S.K."/>
            <person name="Taylor G.A."/>
            <person name="Palmquist D.L."/>
            <person name="Jackman S.D."/>
            <person name="Nguyen A."/>
            <person name="Li M."/>
            <person name="Henderson H."/>
            <person name="Janes J.K."/>
            <person name="Zhao Y."/>
            <person name="Pandoh P."/>
            <person name="Moore R."/>
            <person name="Sperling F.A."/>
            <person name="Huber D.P."/>
            <person name="Birol I."/>
            <person name="Jones S.J."/>
            <person name="Bohlmann J."/>
        </authorList>
    </citation>
    <scope>NUCLEOTIDE SEQUENCE</scope>
</reference>
<evidence type="ECO:0000256" key="4">
    <source>
        <dbReference type="ARBA" id="ARBA00022729"/>
    </source>
</evidence>
<keyword evidence="7" id="KW-0325">Glycoprotein</keyword>
<keyword evidence="6" id="KW-1015">Disulfide bond</keyword>
<feature type="non-terminal residue" evidence="8">
    <location>
        <position position="1"/>
    </location>
</feature>
<comment type="similarity">
    <text evidence="2">Belongs to the histidine acid phosphatase family.</text>
</comment>
<evidence type="ECO:0000313" key="8">
    <source>
        <dbReference type="EMBL" id="ENN71624.1"/>
    </source>
</evidence>
<evidence type="ECO:0000256" key="5">
    <source>
        <dbReference type="ARBA" id="ARBA00022801"/>
    </source>
</evidence>
<evidence type="ECO:0000256" key="6">
    <source>
        <dbReference type="ARBA" id="ARBA00023157"/>
    </source>
</evidence>